<keyword evidence="2" id="KW-0597">Phosphoprotein</keyword>
<dbReference type="PRINTS" id="PR00103">
    <property type="entry name" value="CAMPKINASE"/>
</dbReference>
<dbReference type="Pfam" id="PF05186">
    <property type="entry name" value="Dpy-30"/>
    <property type="match status" value="1"/>
</dbReference>
<dbReference type="InterPro" id="IPR014710">
    <property type="entry name" value="RmlC-like_jellyroll"/>
</dbReference>
<dbReference type="InterPro" id="IPR018488">
    <property type="entry name" value="cNMP-bd_CS"/>
</dbReference>
<evidence type="ECO:0000313" key="9">
    <source>
        <dbReference type="EMBL" id="KAJ4455783.1"/>
    </source>
</evidence>
<dbReference type="Gene3D" id="1.20.890.10">
    <property type="entry name" value="cAMP-dependent protein kinase regulatory subunit, dimerization-anchoring domain"/>
    <property type="match status" value="1"/>
</dbReference>
<evidence type="ECO:0000256" key="4">
    <source>
        <dbReference type="ARBA" id="ARBA00022737"/>
    </source>
</evidence>
<dbReference type="InterPro" id="IPR012198">
    <property type="entry name" value="cAMP_dep_PK_reg_su"/>
</dbReference>
<dbReference type="InterPro" id="IPR000595">
    <property type="entry name" value="cNMP-bd_dom"/>
</dbReference>
<dbReference type="Gene3D" id="2.60.120.10">
    <property type="entry name" value="Jelly Rolls"/>
    <property type="match status" value="2"/>
</dbReference>
<feature type="domain" description="Cyclic nucleotide-binding" evidence="8">
    <location>
        <begin position="270"/>
        <end position="391"/>
    </location>
</feature>
<feature type="region of interest" description="Disordered" evidence="7">
    <location>
        <begin position="82"/>
        <end position="109"/>
    </location>
</feature>
<dbReference type="InterPro" id="IPR050503">
    <property type="entry name" value="cAMP-dep_PK_reg_su-like"/>
</dbReference>
<dbReference type="EMBL" id="JAPMOS010000093">
    <property type="protein sequence ID" value="KAJ4455783.1"/>
    <property type="molecule type" value="Genomic_DNA"/>
</dbReference>
<dbReference type="PIRSF" id="PIRSF000548">
    <property type="entry name" value="PK_regulatory"/>
    <property type="match status" value="1"/>
</dbReference>
<protein>
    <submittedName>
        <fullName evidence="9">cAMP-dependent protein kinase type I regulatory subunit</fullName>
    </submittedName>
</protein>
<organism evidence="9 10">
    <name type="scientific">Paratrimastix pyriformis</name>
    <dbReference type="NCBI Taxonomy" id="342808"/>
    <lineage>
        <taxon>Eukaryota</taxon>
        <taxon>Metamonada</taxon>
        <taxon>Preaxostyla</taxon>
        <taxon>Paratrimastigidae</taxon>
        <taxon>Paratrimastix</taxon>
    </lineage>
</organism>
<dbReference type="SUPFAM" id="SSF47391">
    <property type="entry name" value="Dimerization-anchoring domain of cAMP-dependent PK regulatory subunit"/>
    <property type="match status" value="1"/>
</dbReference>
<dbReference type="CDD" id="cd22981">
    <property type="entry name" value="DD_TbAK-like"/>
    <property type="match status" value="1"/>
</dbReference>
<dbReference type="InterPro" id="IPR018490">
    <property type="entry name" value="cNMP-bd_dom_sf"/>
</dbReference>
<keyword evidence="3" id="KW-0116">cAMP-binding</keyword>
<evidence type="ECO:0000256" key="3">
    <source>
        <dbReference type="ARBA" id="ARBA00022566"/>
    </source>
</evidence>
<dbReference type="PROSITE" id="PS50042">
    <property type="entry name" value="CNMP_BINDING_3"/>
    <property type="match status" value="2"/>
</dbReference>
<evidence type="ECO:0000256" key="5">
    <source>
        <dbReference type="ARBA" id="ARBA00022741"/>
    </source>
</evidence>
<keyword evidence="4" id="KW-0677">Repeat</keyword>
<evidence type="ECO:0000256" key="7">
    <source>
        <dbReference type="SAM" id="MobiDB-lite"/>
    </source>
</evidence>
<accession>A0ABQ8UAK6</accession>
<name>A0ABQ8UAK6_9EUKA</name>
<dbReference type="InterPro" id="IPR007858">
    <property type="entry name" value="Dpy-30_motif"/>
</dbReference>
<feature type="domain" description="Cyclic nucleotide-binding" evidence="8">
    <location>
        <begin position="148"/>
        <end position="267"/>
    </location>
</feature>
<dbReference type="PANTHER" id="PTHR11635">
    <property type="entry name" value="CAMP-DEPENDENT PROTEIN KINASE REGULATORY CHAIN"/>
    <property type="match status" value="1"/>
</dbReference>
<reference evidence="9" key="1">
    <citation type="journal article" date="2022" name="bioRxiv">
        <title>Genomics of Preaxostyla Flagellates Illuminates Evolutionary Transitions and the Path Towards Mitochondrial Loss.</title>
        <authorList>
            <person name="Novak L.V.F."/>
            <person name="Treitli S.C."/>
            <person name="Pyrih J."/>
            <person name="Halakuc P."/>
            <person name="Pipaliya S.V."/>
            <person name="Vacek V."/>
            <person name="Brzon O."/>
            <person name="Soukal P."/>
            <person name="Eme L."/>
            <person name="Dacks J.B."/>
            <person name="Karnkowska A."/>
            <person name="Elias M."/>
            <person name="Hampl V."/>
        </authorList>
    </citation>
    <scope>NUCLEOTIDE SEQUENCE</scope>
    <source>
        <strain evidence="9">RCP-MX</strain>
    </source>
</reference>
<comment type="caution">
    <text evidence="9">The sequence shown here is derived from an EMBL/GenBank/DDBJ whole genome shotgun (WGS) entry which is preliminary data.</text>
</comment>
<gene>
    <name evidence="9" type="ORF">PAPYR_9210</name>
</gene>
<dbReference type="CDD" id="cd00038">
    <property type="entry name" value="CAP_ED"/>
    <property type="match status" value="2"/>
</dbReference>
<feature type="compositionally biased region" description="Acidic residues" evidence="7">
    <location>
        <begin position="82"/>
        <end position="94"/>
    </location>
</feature>
<dbReference type="SUPFAM" id="SSF51206">
    <property type="entry name" value="cAMP-binding domain-like"/>
    <property type="match status" value="2"/>
</dbReference>
<evidence type="ECO:0000259" key="8">
    <source>
        <dbReference type="PROSITE" id="PS50042"/>
    </source>
</evidence>
<dbReference type="SMART" id="SM00100">
    <property type="entry name" value="cNMP"/>
    <property type="match status" value="2"/>
</dbReference>
<proteinExistence type="inferred from homology"/>
<keyword evidence="6" id="KW-0114">cAMP</keyword>
<keyword evidence="5" id="KW-0547">Nucleotide-binding</keyword>
<dbReference type="Proteomes" id="UP001141327">
    <property type="component" value="Unassembled WGS sequence"/>
</dbReference>
<dbReference type="PANTHER" id="PTHR11635:SF152">
    <property type="entry name" value="CAMP-DEPENDENT PROTEIN KINASE TYPE I REGULATORY SUBUNIT-RELATED"/>
    <property type="match status" value="1"/>
</dbReference>
<dbReference type="Pfam" id="PF00027">
    <property type="entry name" value="cNMP_binding"/>
    <property type="match status" value="2"/>
</dbReference>
<sequence>MQGKSPTASKRDLEEYLASKNVRNILKDLLQHICIERPPNPIEFILQYLSTTHALETTEAVATEEHQAAEEHNPVGEDLLDAESQSSEESDGEPNPEAMVPPPQYQRGRRNAIAVAPASAVKIEDLPKYPKDDTARHHIGQVLAKNLLFSHLDDHQKDILIDAMFERNAHTAEVVIRQGEQGDLFYIIGSGEVEYHITKGGVTQCVGRSGPGQSFGELALMYGSPRAATVVCATDCMFWVMDRNTFRSILLETTLSKRQRYQDFLAQVPILSQLTPYELSTVSDALQPSTFTDGQVIVQQGELGDRFYIVEEGCVIVTRVDPGQTPMEVNRLRPPQFFGEIALISANHCRRATVTASGNVRCLALDRDSFTRLLGPLEDILKRNTTQYNLYFSSQI</sequence>
<dbReference type="PROSITE" id="PS00888">
    <property type="entry name" value="CNMP_BINDING_1"/>
    <property type="match status" value="2"/>
</dbReference>
<evidence type="ECO:0000256" key="2">
    <source>
        <dbReference type="ARBA" id="ARBA00022553"/>
    </source>
</evidence>
<evidence type="ECO:0000313" key="10">
    <source>
        <dbReference type="Proteomes" id="UP001141327"/>
    </source>
</evidence>
<dbReference type="PROSITE" id="PS00889">
    <property type="entry name" value="CNMP_BINDING_2"/>
    <property type="match status" value="1"/>
</dbReference>
<evidence type="ECO:0000256" key="6">
    <source>
        <dbReference type="ARBA" id="ARBA00023149"/>
    </source>
</evidence>
<keyword evidence="10" id="KW-1185">Reference proteome</keyword>
<comment type="similarity">
    <text evidence="1">Belongs to the cAMP-dependent kinase regulatory chain family.</text>
</comment>
<evidence type="ECO:0000256" key="1">
    <source>
        <dbReference type="ARBA" id="ARBA00005753"/>
    </source>
</evidence>